<dbReference type="OrthoDB" id="9790539at2"/>
<dbReference type="InterPro" id="IPR006641">
    <property type="entry name" value="YqgF/RNaseH-like_dom"/>
</dbReference>
<dbReference type="CDD" id="cd16964">
    <property type="entry name" value="YqgF"/>
    <property type="match status" value="1"/>
</dbReference>
<proteinExistence type="inferred from homology"/>
<dbReference type="STRING" id="52770.BSZ40_02915"/>
<dbReference type="SUPFAM" id="SSF53098">
    <property type="entry name" value="Ribonuclease H-like"/>
    <property type="match status" value="1"/>
</dbReference>
<name>A0A1Q5PXU6_9ACTO</name>
<reference evidence="8" key="1">
    <citation type="submission" date="2016-12" db="EMBL/GenBank/DDBJ databases">
        <authorList>
            <person name="Meng X."/>
        </authorList>
    </citation>
    <scope>NUCLEOTIDE SEQUENCE [LARGE SCALE GENOMIC DNA]</scope>
    <source>
        <strain evidence="8">DSM 20732</strain>
    </source>
</reference>
<dbReference type="PANTHER" id="PTHR33317:SF4">
    <property type="entry name" value="POLYNUCLEOTIDYL TRANSFERASE, RIBONUCLEASE H-LIKE SUPERFAMILY PROTEIN"/>
    <property type="match status" value="1"/>
</dbReference>
<dbReference type="FunCoup" id="A0A1Q5PXU6">
    <property type="interactions" value="79"/>
</dbReference>
<dbReference type="Pfam" id="PF03652">
    <property type="entry name" value="RuvX"/>
    <property type="match status" value="1"/>
</dbReference>
<dbReference type="PANTHER" id="PTHR33317">
    <property type="entry name" value="POLYNUCLEOTIDYL TRANSFERASE, RIBONUCLEASE H-LIKE SUPERFAMILY PROTEIN"/>
    <property type="match status" value="1"/>
</dbReference>
<evidence type="ECO:0000256" key="3">
    <source>
        <dbReference type="ARBA" id="ARBA00022722"/>
    </source>
</evidence>
<comment type="function">
    <text evidence="5">Could be a nuclease involved in processing of the 5'-end of pre-16S rRNA.</text>
</comment>
<keyword evidence="8" id="KW-1185">Reference proteome</keyword>
<evidence type="ECO:0000313" key="8">
    <source>
        <dbReference type="Proteomes" id="UP000185612"/>
    </source>
</evidence>
<keyword evidence="3 5" id="KW-0540">Nuclease</keyword>
<dbReference type="Gene3D" id="3.30.420.140">
    <property type="entry name" value="YqgF/RNase H-like domain"/>
    <property type="match status" value="1"/>
</dbReference>
<comment type="subcellular location">
    <subcellularLocation>
        <location evidence="5">Cytoplasm</location>
    </subcellularLocation>
</comment>
<keyword evidence="2 5" id="KW-0690">Ribosome biogenesis</keyword>
<dbReference type="InterPro" id="IPR005227">
    <property type="entry name" value="YqgF"/>
</dbReference>
<evidence type="ECO:0000256" key="5">
    <source>
        <dbReference type="HAMAP-Rule" id="MF_00651"/>
    </source>
</evidence>
<dbReference type="HAMAP" id="MF_00651">
    <property type="entry name" value="Nuclease_YqgF"/>
    <property type="match status" value="1"/>
</dbReference>
<accession>A0A1Q5PXU6</accession>
<dbReference type="GO" id="GO:0016788">
    <property type="term" value="F:hydrolase activity, acting on ester bonds"/>
    <property type="evidence" value="ECO:0007669"/>
    <property type="project" value="UniProtKB-UniRule"/>
</dbReference>
<dbReference type="Proteomes" id="UP000185612">
    <property type="component" value="Unassembled WGS sequence"/>
</dbReference>
<dbReference type="GO" id="GO:0000967">
    <property type="term" value="P:rRNA 5'-end processing"/>
    <property type="evidence" value="ECO:0007669"/>
    <property type="project" value="UniProtKB-UniRule"/>
</dbReference>
<keyword evidence="1 5" id="KW-0963">Cytoplasm</keyword>
<evidence type="ECO:0000259" key="6">
    <source>
        <dbReference type="SMART" id="SM00732"/>
    </source>
</evidence>
<dbReference type="SMART" id="SM00732">
    <property type="entry name" value="YqgFc"/>
    <property type="match status" value="1"/>
</dbReference>
<comment type="similarity">
    <text evidence="5">Belongs to the YqgF HJR family.</text>
</comment>
<feature type="domain" description="YqgF/RNase H-like" evidence="6">
    <location>
        <begin position="4"/>
        <end position="104"/>
    </location>
</feature>
<dbReference type="EC" id="3.1.-.-" evidence="5"/>
<evidence type="ECO:0000256" key="1">
    <source>
        <dbReference type="ARBA" id="ARBA00022490"/>
    </source>
</evidence>
<protein>
    <recommendedName>
        <fullName evidence="5">Putative pre-16S rRNA nuclease</fullName>
        <ecNumber evidence="5">3.1.-.-</ecNumber>
    </recommendedName>
</protein>
<dbReference type="GO" id="GO:0005829">
    <property type="term" value="C:cytosol"/>
    <property type="evidence" value="ECO:0007669"/>
    <property type="project" value="TreeGrafter"/>
</dbReference>
<evidence type="ECO:0000313" key="7">
    <source>
        <dbReference type="EMBL" id="OKL52434.1"/>
    </source>
</evidence>
<keyword evidence="4 5" id="KW-0378">Hydrolase</keyword>
<gene>
    <name evidence="7" type="ORF">BSZ40_02915</name>
</gene>
<dbReference type="NCBIfam" id="TIGR00250">
    <property type="entry name" value="RNAse_H_YqgF"/>
    <property type="match status" value="1"/>
</dbReference>
<dbReference type="AlphaFoldDB" id="A0A1Q5PXU6"/>
<evidence type="ECO:0000256" key="2">
    <source>
        <dbReference type="ARBA" id="ARBA00022517"/>
    </source>
</evidence>
<comment type="caution">
    <text evidence="7">The sequence shown here is derived from an EMBL/GenBank/DDBJ whole genome shotgun (WGS) entry which is preliminary data.</text>
</comment>
<evidence type="ECO:0000256" key="4">
    <source>
        <dbReference type="ARBA" id="ARBA00022801"/>
    </source>
</evidence>
<dbReference type="EMBL" id="MQVS01000002">
    <property type="protein sequence ID" value="OKL52434.1"/>
    <property type="molecule type" value="Genomic_DNA"/>
</dbReference>
<sequence>MRPGVRMAFDVGTVRTGVARTDAGPVLAVPVVTLRPANDDDLVDQALDLIEEYEPIEIYVGFPRHLSGAAGASAKRARWFARELAQCTSMAVRLIDERLSTVTAEAVLRDAGRASLHQRGVVDQVAATVLLDQALETERRTSSPAGELVRSRRKGQRT</sequence>
<dbReference type="GO" id="GO:0004518">
    <property type="term" value="F:nuclease activity"/>
    <property type="evidence" value="ECO:0007669"/>
    <property type="project" value="UniProtKB-KW"/>
</dbReference>
<organism evidence="7 8">
    <name type="scientific">Buchananella hordeovulneris</name>
    <dbReference type="NCBI Taxonomy" id="52770"/>
    <lineage>
        <taxon>Bacteria</taxon>
        <taxon>Bacillati</taxon>
        <taxon>Actinomycetota</taxon>
        <taxon>Actinomycetes</taxon>
        <taxon>Actinomycetales</taxon>
        <taxon>Actinomycetaceae</taxon>
        <taxon>Buchananella</taxon>
    </lineage>
</organism>
<dbReference type="InterPro" id="IPR037027">
    <property type="entry name" value="YqgF/RNaseH-like_dom_sf"/>
</dbReference>
<dbReference type="InterPro" id="IPR012337">
    <property type="entry name" value="RNaseH-like_sf"/>
</dbReference>